<dbReference type="InterPro" id="IPR018062">
    <property type="entry name" value="HTH_AraC-typ_CS"/>
</dbReference>
<keyword evidence="6" id="KW-1185">Reference proteome</keyword>
<dbReference type="PROSITE" id="PS00041">
    <property type="entry name" value="HTH_ARAC_FAMILY_1"/>
    <property type="match status" value="1"/>
</dbReference>
<dbReference type="InterPro" id="IPR018060">
    <property type="entry name" value="HTH_AraC"/>
</dbReference>
<dbReference type="PROSITE" id="PS01124">
    <property type="entry name" value="HTH_ARAC_FAMILY_2"/>
    <property type="match status" value="1"/>
</dbReference>
<evidence type="ECO:0000313" key="6">
    <source>
        <dbReference type="Proteomes" id="UP000005938"/>
    </source>
</evidence>
<dbReference type="PANTHER" id="PTHR43280">
    <property type="entry name" value="ARAC-FAMILY TRANSCRIPTIONAL REGULATOR"/>
    <property type="match status" value="1"/>
</dbReference>
<dbReference type="SMART" id="SM00342">
    <property type="entry name" value="HTH_ARAC"/>
    <property type="match status" value="1"/>
</dbReference>
<keyword evidence="1" id="KW-0805">Transcription regulation</keyword>
<evidence type="ECO:0000313" key="5">
    <source>
        <dbReference type="EMBL" id="EID72880.1"/>
    </source>
</evidence>
<sequence length="285" mass="33253">MKKPKYSHIEIDSDRSFFFDHVHIVWDEQISFHQSPDWELSYIITGSGTRVIGDVMETFSKGEIIFIPPMIPHVWYFDEHVHDKDGKIENITIIIPESLLNNCLEVFPEAKIPIENLKKIRKGMSLEGDILSYVQTLMKSMLYQNNLEQLSSLLNIFSKIATSKDMRVVGFTEKKNNNSKKMQKIYRYILVNYNNKITLDDVSEHMGMNRSSFCTFYKRESGKSFFSAIREYRINCACSILKETKMSIGEICFAVGFNDIPYFNRSFKKQIGCSPNHYRIQNNKS</sequence>
<keyword evidence="2" id="KW-0238">DNA-binding</keyword>
<gene>
    <name evidence="5" type="ORF">W5A_11009</name>
</gene>
<reference evidence="5 6" key="1">
    <citation type="journal article" date="2012" name="J. Bacteriol.">
        <title>Genome Sequence of the Halotolerant Bacterium Imtechella halotolerans K1T.</title>
        <authorList>
            <person name="Kumar S."/>
            <person name="Vikram S."/>
            <person name="Subramanian S."/>
            <person name="Raghava G.P."/>
            <person name="Pinnaka A.K."/>
        </authorList>
    </citation>
    <scope>NUCLEOTIDE SEQUENCE [LARGE SCALE GENOMIC DNA]</scope>
    <source>
        <strain evidence="5 6">K1</strain>
    </source>
</reference>
<dbReference type="InterPro" id="IPR020449">
    <property type="entry name" value="Tscrpt_reg_AraC-type_HTH"/>
</dbReference>
<dbReference type="AlphaFoldDB" id="I0W914"/>
<protein>
    <submittedName>
        <fullName evidence="5">AraC family transcriptional regulator</fullName>
    </submittedName>
</protein>
<dbReference type="PRINTS" id="PR00032">
    <property type="entry name" value="HTHARAC"/>
</dbReference>
<keyword evidence="3" id="KW-0804">Transcription</keyword>
<proteinExistence type="predicted"/>
<dbReference type="SUPFAM" id="SSF51182">
    <property type="entry name" value="RmlC-like cupins"/>
    <property type="match status" value="1"/>
</dbReference>
<dbReference type="GO" id="GO:0043565">
    <property type="term" value="F:sequence-specific DNA binding"/>
    <property type="evidence" value="ECO:0007669"/>
    <property type="project" value="InterPro"/>
</dbReference>
<dbReference type="Gene3D" id="1.10.10.60">
    <property type="entry name" value="Homeodomain-like"/>
    <property type="match status" value="2"/>
</dbReference>
<accession>I0W914</accession>
<evidence type="ECO:0000259" key="4">
    <source>
        <dbReference type="PROSITE" id="PS01124"/>
    </source>
</evidence>
<evidence type="ECO:0000256" key="2">
    <source>
        <dbReference type="ARBA" id="ARBA00023125"/>
    </source>
</evidence>
<name>I0W914_9FLAO</name>
<dbReference type="InterPro" id="IPR011051">
    <property type="entry name" value="RmlC_Cupin_sf"/>
</dbReference>
<dbReference type="Pfam" id="PF12833">
    <property type="entry name" value="HTH_18"/>
    <property type="match status" value="1"/>
</dbReference>
<dbReference type="EMBL" id="AJJU01000026">
    <property type="protein sequence ID" value="EID72880.1"/>
    <property type="molecule type" value="Genomic_DNA"/>
</dbReference>
<feature type="domain" description="HTH araC/xylS-type" evidence="4">
    <location>
        <begin position="183"/>
        <end position="281"/>
    </location>
</feature>
<comment type="caution">
    <text evidence="5">The sequence shown here is derived from an EMBL/GenBank/DDBJ whole genome shotgun (WGS) entry which is preliminary data.</text>
</comment>
<dbReference type="STRING" id="946077.W5A_11009"/>
<dbReference type="GO" id="GO:0003700">
    <property type="term" value="F:DNA-binding transcription factor activity"/>
    <property type="evidence" value="ECO:0007669"/>
    <property type="project" value="InterPro"/>
</dbReference>
<evidence type="ECO:0000256" key="1">
    <source>
        <dbReference type="ARBA" id="ARBA00023015"/>
    </source>
</evidence>
<dbReference type="InterPro" id="IPR009057">
    <property type="entry name" value="Homeodomain-like_sf"/>
</dbReference>
<dbReference type="SUPFAM" id="SSF46689">
    <property type="entry name" value="Homeodomain-like"/>
    <property type="match status" value="2"/>
</dbReference>
<dbReference type="RefSeq" id="WP_008240557.1">
    <property type="nucleotide sequence ID" value="NZ_AJJU01000026.1"/>
</dbReference>
<organism evidence="5 6">
    <name type="scientific">Imtechella halotolerans K1</name>
    <dbReference type="NCBI Taxonomy" id="946077"/>
    <lineage>
        <taxon>Bacteria</taxon>
        <taxon>Pseudomonadati</taxon>
        <taxon>Bacteroidota</taxon>
        <taxon>Flavobacteriia</taxon>
        <taxon>Flavobacteriales</taxon>
        <taxon>Flavobacteriaceae</taxon>
        <taxon>Imtechella</taxon>
    </lineage>
</organism>
<dbReference type="Proteomes" id="UP000005938">
    <property type="component" value="Unassembled WGS sequence"/>
</dbReference>
<dbReference type="PANTHER" id="PTHR43280:SF27">
    <property type="entry name" value="TRANSCRIPTIONAL REGULATOR MTLR"/>
    <property type="match status" value="1"/>
</dbReference>
<evidence type="ECO:0000256" key="3">
    <source>
        <dbReference type="ARBA" id="ARBA00023163"/>
    </source>
</evidence>
<dbReference type="Gene3D" id="2.60.120.10">
    <property type="entry name" value="Jelly Rolls"/>
    <property type="match status" value="1"/>
</dbReference>
<dbReference type="InterPro" id="IPR014710">
    <property type="entry name" value="RmlC-like_jellyroll"/>
</dbReference>
<dbReference type="eggNOG" id="COG2207">
    <property type="taxonomic scope" value="Bacteria"/>
</dbReference>
<dbReference type="OrthoDB" id="1410704at2"/>